<accession>A0A1E3UF62</accession>
<keyword evidence="9" id="KW-1185">Reference proteome</keyword>
<dbReference type="EMBL" id="MEHD01000021">
    <property type="protein sequence ID" value="ODR57732.1"/>
    <property type="molecule type" value="Genomic_DNA"/>
</dbReference>
<evidence type="ECO:0000259" key="4">
    <source>
        <dbReference type="PROSITE" id="PS51077"/>
    </source>
</evidence>
<dbReference type="InterPro" id="IPR005471">
    <property type="entry name" value="Tscrpt_reg_IclR_N"/>
</dbReference>
<protein>
    <submittedName>
        <fullName evidence="6">Transcriptional regulator</fullName>
    </submittedName>
</protein>
<dbReference type="RefSeq" id="WP_069410354.1">
    <property type="nucleotide sequence ID" value="NZ_DBFYTW010000327.1"/>
</dbReference>
<dbReference type="SUPFAM" id="SSF46785">
    <property type="entry name" value="Winged helix' DNA-binding domain"/>
    <property type="match status" value="1"/>
</dbReference>
<dbReference type="GO" id="GO:0003700">
    <property type="term" value="F:DNA-binding transcription factor activity"/>
    <property type="evidence" value="ECO:0007669"/>
    <property type="project" value="TreeGrafter"/>
</dbReference>
<dbReference type="PANTHER" id="PTHR30136:SF24">
    <property type="entry name" value="HTH-TYPE TRANSCRIPTIONAL REPRESSOR ALLR"/>
    <property type="match status" value="1"/>
</dbReference>
<keyword evidence="3" id="KW-0804">Transcription</keyword>
<dbReference type="EMBL" id="MEHA01000014">
    <property type="protein sequence ID" value="ODR49166.1"/>
    <property type="molecule type" value="Genomic_DNA"/>
</dbReference>
<evidence type="ECO:0000256" key="3">
    <source>
        <dbReference type="ARBA" id="ARBA00023163"/>
    </source>
</evidence>
<evidence type="ECO:0000313" key="8">
    <source>
        <dbReference type="Proteomes" id="UP000094271"/>
    </source>
</evidence>
<organism evidence="6 8">
    <name type="scientific">Eisenbergiella tayi</name>
    <dbReference type="NCBI Taxonomy" id="1432052"/>
    <lineage>
        <taxon>Bacteria</taxon>
        <taxon>Bacillati</taxon>
        <taxon>Bacillota</taxon>
        <taxon>Clostridia</taxon>
        <taxon>Lachnospirales</taxon>
        <taxon>Lachnospiraceae</taxon>
        <taxon>Eisenbergiella</taxon>
    </lineage>
</organism>
<sequence length="251" mass="28641">MGEHEVKVKSLQKALEILNCFINKPRLGVTEISEMLDLNKSNVHNILSTFKSMNYLEKDEESGKYSLGIGVFELCQSAGDRFSIRNIVMPFMQEIADTTGEMVYLAVPHEDEVIYLEAIYPVESFNLMRVILGERARMFCTGIGKAMMAYLPDGIREEYITRDLPAYTENTITDKDKLREELQKTKLRGYAVDNMEHEFGVKCVAMPIFNRRGNIEAAISVSGPSLRFSTERIEEIAAVMNTYVKKIQERL</sequence>
<dbReference type="OrthoDB" id="9791752at2"/>
<dbReference type="InterPro" id="IPR029016">
    <property type="entry name" value="GAF-like_dom_sf"/>
</dbReference>
<name>A0A1E3UF62_9FIRM</name>
<dbReference type="Pfam" id="PF01614">
    <property type="entry name" value="IclR_C"/>
    <property type="match status" value="1"/>
</dbReference>
<dbReference type="InterPro" id="IPR036388">
    <property type="entry name" value="WH-like_DNA-bd_sf"/>
</dbReference>
<proteinExistence type="predicted"/>
<evidence type="ECO:0000313" key="7">
    <source>
        <dbReference type="EMBL" id="ODR57732.1"/>
    </source>
</evidence>
<evidence type="ECO:0000313" key="9">
    <source>
        <dbReference type="Proteomes" id="UP000094869"/>
    </source>
</evidence>
<evidence type="ECO:0000313" key="6">
    <source>
        <dbReference type="EMBL" id="ODR49166.1"/>
    </source>
</evidence>
<dbReference type="AlphaFoldDB" id="A0A1E3UF62"/>
<keyword evidence="2" id="KW-0238">DNA-binding</keyword>
<feature type="domain" description="HTH iclR-type" evidence="4">
    <location>
        <begin position="8"/>
        <end position="69"/>
    </location>
</feature>
<dbReference type="Proteomes" id="UP000094869">
    <property type="component" value="Unassembled WGS sequence"/>
</dbReference>
<dbReference type="GO" id="GO:0045892">
    <property type="term" value="P:negative regulation of DNA-templated transcription"/>
    <property type="evidence" value="ECO:0007669"/>
    <property type="project" value="TreeGrafter"/>
</dbReference>
<dbReference type="Gene3D" id="3.30.450.40">
    <property type="match status" value="1"/>
</dbReference>
<reference evidence="7 9" key="1">
    <citation type="submission" date="2016-08" db="EMBL/GenBank/DDBJ databases">
        <title>Characterization of Isolates of Eisenbergiella tayi Derived from Blood Cultures, Using Whole Genome Sequencing.</title>
        <authorList>
            <person name="Bernier A.-M."/>
            <person name="Burdz T."/>
            <person name="Wiebe D."/>
            <person name="Bernard K."/>
        </authorList>
    </citation>
    <scope>NUCLEOTIDE SEQUENCE [LARGE SCALE GENOMIC DNA]</scope>
    <source>
        <strain evidence="7 9">NML120146</strain>
    </source>
</reference>
<dbReference type="Gene3D" id="1.10.10.10">
    <property type="entry name" value="Winged helix-like DNA-binding domain superfamily/Winged helix DNA-binding domain"/>
    <property type="match status" value="1"/>
</dbReference>
<dbReference type="Pfam" id="PF09339">
    <property type="entry name" value="HTH_IclR"/>
    <property type="match status" value="1"/>
</dbReference>
<gene>
    <name evidence="6" type="ORF">BEI59_18820</name>
    <name evidence="7" type="ORF">BEI63_11580</name>
</gene>
<dbReference type="GO" id="GO:0003677">
    <property type="term" value="F:DNA binding"/>
    <property type="evidence" value="ECO:0007669"/>
    <property type="project" value="UniProtKB-KW"/>
</dbReference>
<keyword evidence="1" id="KW-0805">Transcription regulation</keyword>
<comment type="caution">
    <text evidence="6">The sequence shown here is derived from an EMBL/GenBank/DDBJ whole genome shotgun (WGS) entry which is preliminary data.</text>
</comment>
<evidence type="ECO:0000256" key="2">
    <source>
        <dbReference type="ARBA" id="ARBA00023125"/>
    </source>
</evidence>
<dbReference type="PROSITE" id="PS51078">
    <property type="entry name" value="ICLR_ED"/>
    <property type="match status" value="1"/>
</dbReference>
<dbReference type="PANTHER" id="PTHR30136">
    <property type="entry name" value="HELIX-TURN-HELIX TRANSCRIPTIONAL REGULATOR, ICLR FAMILY"/>
    <property type="match status" value="1"/>
</dbReference>
<dbReference type="Proteomes" id="UP000094271">
    <property type="component" value="Unassembled WGS sequence"/>
</dbReference>
<dbReference type="SMART" id="SM00346">
    <property type="entry name" value="HTH_ICLR"/>
    <property type="match status" value="1"/>
</dbReference>
<dbReference type="InterPro" id="IPR036390">
    <property type="entry name" value="WH_DNA-bd_sf"/>
</dbReference>
<dbReference type="InterPro" id="IPR050707">
    <property type="entry name" value="HTH_MetabolicPath_Reg"/>
</dbReference>
<evidence type="ECO:0000259" key="5">
    <source>
        <dbReference type="PROSITE" id="PS51078"/>
    </source>
</evidence>
<dbReference type="InterPro" id="IPR014757">
    <property type="entry name" value="Tscrpt_reg_IclR_C"/>
</dbReference>
<dbReference type="SUPFAM" id="SSF55781">
    <property type="entry name" value="GAF domain-like"/>
    <property type="match status" value="1"/>
</dbReference>
<feature type="domain" description="IclR-ED" evidence="5">
    <location>
        <begin position="70"/>
        <end position="251"/>
    </location>
</feature>
<dbReference type="PROSITE" id="PS51077">
    <property type="entry name" value="HTH_ICLR"/>
    <property type="match status" value="1"/>
</dbReference>
<reference evidence="6 8" key="2">
    <citation type="submission" date="2016-08" db="EMBL/GenBank/DDBJ databases">
        <authorList>
            <person name="Seilhamer J.J."/>
        </authorList>
    </citation>
    <scope>NUCLEOTIDE SEQUENCE [LARGE SCALE GENOMIC DNA]</scope>
    <source>
        <strain evidence="6 8">NML150140-1</strain>
    </source>
</reference>
<evidence type="ECO:0000256" key="1">
    <source>
        <dbReference type="ARBA" id="ARBA00023015"/>
    </source>
</evidence>